<dbReference type="Proteomes" id="UP000711614">
    <property type="component" value="Unassembled WGS sequence"/>
</dbReference>
<comment type="caution">
    <text evidence="1">The sequence shown here is derived from an EMBL/GenBank/DDBJ whole genome shotgun (WGS) entry which is preliminary data.</text>
</comment>
<protein>
    <recommendedName>
        <fullName evidence="3">DUF559 domain-containing protein</fullName>
    </recommendedName>
</protein>
<evidence type="ECO:0000313" key="1">
    <source>
        <dbReference type="EMBL" id="MBP2413261.1"/>
    </source>
</evidence>
<name>A0ABS4YWS3_9MICC</name>
<accession>A0ABS4YWS3</accession>
<evidence type="ECO:0000313" key="2">
    <source>
        <dbReference type="Proteomes" id="UP000711614"/>
    </source>
</evidence>
<dbReference type="EMBL" id="JAGIOI010000001">
    <property type="protein sequence ID" value="MBP2413261.1"/>
    <property type="molecule type" value="Genomic_DNA"/>
</dbReference>
<sequence length="200" mass="22053">MALISELAFPYAVAICDSALRQPVARQQVNAFRPIGTLPGAEEPSWTTDGPQGPALSVDELRLAAAKLPTRAARNRVNAVINFASGLSGSAGESISRAKMYELGFPAPVLQKEFTLLTGKSANVDFWFEEQNVAGEFDGKGKYLRGDWSGGSMEERVWAEKCREDDIRSQGVRFVRWTWRDMSDRGTFAALLRRAGLPQR</sequence>
<organism evidence="1 2">
    <name type="scientific">Arthrobacter stackebrandtii</name>
    <dbReference type="NCBI Taxonomy" id="272161"/>
    <lineage>
        <taxon>Bacteria</taxon>
        <taxon>Bacillati</taxon>
        <taxon>Actinomycetota</taxon>
        <taxon>Actinomycetes</taxon>
        <taxon>Micrococcales</taxon>
        <taxon>Micrococcaceae</taxon>
        <taxon>Arthrobacter</taxon>
    </lineage>
</organism>
<proteinExistence type="predicted"/>
<gene>
    <name evidence="1" type="ORF">JOF48_002060</name>
</gene>
<evidence type="ECO:0008006" key="3">
    <source>
        <dbReference type="Google" id="ProtNLM"/>
    </source>
</evidence>
<reference evidence="1 2" key="1">
    <citation type="submission" date="2021-03" db="EMBL/GenBank/DDBJ databases">
        <title>Sequencing the genomes of 1000 actinobacteria strains.</title>
        <authorList>
            <person name="Klenk H.-P."/>
        </authorList>
    </citation>
    <scope>NUCLEOTIDE SEQUENCE [LARGE SCALE GENOMIC DNA]</scope>
    <source>
        <strain evidence="1 2">DSM 16005</strain>
    </source>
</reference>
<keyword evidence="2" id="KW-1185">Reference proteome</keyword>
<dbReference type="RefSeq" id="WP_245346489.1">
    <property type="nucleotide sequence ID" value="NZ_JAGIOI010000001.1"/>
</dbReference>